<evidence type="ECO:0000256" key="2">
    <source>
        <dbReference type="ARBA" id="ARBA00005995"/>
    </source>
</evidence>
<dbReference type="EC" id="1.4.3.4" evidence="5"/>
<dbReference type="RefSeq" id="WP_193670043.1">
    <property type="nucleotide sequence ID" value="NZ_JACDTV010000011.1"/>
</dbReference>
<evidence type="ECO:0000256" key="1">
    <source>
        <dbReference type="ARBA" id="ARBA00001974"/>
    </source>
</evidence>
<dbReference type="Gene3D" id="1.10.405.10">
    <property type="entry name" value="Guanine Nucleotide Dissociation Inhibitor, domain 1"/>
    <property type="match status" value="1"/>
</dbReference>
<dbReference type="InterPro" id="IPR002937">
    <property type="entry name" value="Amino_oxidase"/>
</dbReference>
<name>A0ABS2M9L4_9ACTN</name>
<dbReference type="Gene3D" id="3.90.660.10">
    <property type="match status" value="1"/>
</dbReference>
<gene>
    <name evidence="5" type="ORF">JOE61_001670</name>
</gene>
<dbReference type="SUPFAM" id="SSF51905">
    <property type="entry name" value="FAD/NAD(P)-binding domain"/>
    <property type="match status" value="1"/>
</dbReference>
<dbReference type="EMBL" id="JAFBBZ010000001">
    <property type="protein sequence ID" value="MBM7507856.1"/>
    <property type="molecule type" value="Genomic_DNA"/>
</dbReference>
<evidence type="ECO:0000256" key="3">
    <source>
        <dbReference type="ARBA" id="ARBA00023002"/>
    </source>
</evidence>
<evidence type="ECO:0000313" key="5">
    <source>
        <dbReference type="EMBL" id="MBM7507856.1"/>
    </source>
</evidence>
<reference evidence="5 6" key="1">
    <citation type="submission" date="2021-01" db="EMBL/GenBank/DDBJ databases">
        <title>Sequencing the genomes of 1000 actinobacteria strains.</title>
        <authorList>
            <person name="Klenk H.-P."/>
        </authorList>
    </citation>
    <scope>NUCLEOTIDE SEQUENCE [LARGE SCALE GENOMIC DNA]</scope>
    <source>
        <strain evidence="5 6">DSM 18239</strain>
    </source>
</reference>
<organism evidence="5 6">
    <name type="scientific">Nocardioides salarius</name>
    <dbReference type="NCBI Taxonomy" id="374513"/>
    <lineage>
        <taxon>Bacteria</taxon>
        <taxon>Bacillati</taxon>
        <taxon>Actinomycetota</taxon>
        <taxon>Actinomycetes</taxon>
        <taxon>Propionibacteriales</taxon>
        <taxon>Nocardioidaceae</taxon>
        <taxon>Nocardioides</taxon>
    </lineage>
</organism>
<comment type="similarity">
    <text evidence="2">Belongs to the flavin monoamine oxidase family.</text>
</comment>
<dbReference type="PANTHER" id="PTHR43563:SF1">
    <property type="entry name" value="AMINE OXIDASE [FLAVIN-CONTAINING] B"/>
    <property type="match status" value="1"/>
</dbReference>
<evidence type="ECO:0000313" key="6">
    <source>
        <dbReference type="Proteomes" id="UP000732378"/>
    </source>
</evidence>
<dbReference type="PANTHER" id="PTHR43563">
    <property type="entry name" value="AMINE OXIDASE"/>
    <property type="match status" value="1"/>
</dbReference>
<dbReference type="InterPro" id="IPR036188">
    <property type="entry name" value="FAD/NAD-bd_sf"/>
</dbReference>
<comment type="cofactor">
    <cofactor evidence="1">
        <name>FAD</name>
        <dbReference type="ChEBI" id="CHEBI:57692"/>
    </cofactor>
</comment>
<evidence type="ECO:0000259" key="4">
    <source>
        <dbReference type="Pfam" id="PF01593"/>
    </source>
</evidence>
<dbReference type="SUPFAM" id="SSF54373">
    <property type="entry name" value="FAD-linked reductases, C-terminal domain"/>
    <property type="match status" value="1"/>
</dbReference>
<dbReference type="PRINTS" id="PR00757">
    <property type="entry name" value="AMINEOXDASEF"/>
</dbReference>
<dbReference type="Proteomes" id="UP000732378">
    <property type="component" value="Unassembled WGS sequence"/>
</dbReference>
<keyword evidence="6" id="KW-1185">Reference proteome</keyword>
<proteinExistence type="inferred from homology"/>
<dbReference type="InterPro" id="IPR001613">
    <property type="entry name" value="Flavin_amine_oxidase"/>
</dbReference>
<dbReference type="InterPro" id="IPR050703">
    <property type="entry name" value="Flavin_MAO"/>
</dbReference>
<protein>
    <submittedName>
        <fullName evidence="5">Monoamine oxidase</fullName>
        <ecNumber evidence="5">1.4.3.4</ecNumber>
    </submittedName>
</protein>
<dbReference type="GO" id="GO:0097621">
    <property type="term" value="F:monoamine oxidase activity"/>
    <property type="evidence" value="ECO:0007669"/>
    <property type="project" value="UniProtKB-EC"/>
</dbReference>
<sequence>MDTHDVVVVGAGLAGLSAARALTKAGRSVVVLEARERVGGRTEGAHLSDGQWVELGGQWIGPTQDRMYELVHEHGLRTVATYDDGEMLFSLGGRTRRMSSAKGAVPRLNPVALADLAQGVARFGRIARRVDTEHPWLTPDAGRLDAQTLHTWVSRHLRTAAGRAYFDLFAEAVLATGSGDVSLLHTLFYTRSGQDLDTLMATGAGAQQDRVEGGSVLLSERMAEPLDVRLGQVVGQVEQDDRGITVGTRDGRRWRARRAVVALPPTLAGRLVHRPILPALRDQLTQRTPAGSVIKVYAVYPTPFWREEGLNGQVASDRGPVKVVFDNSPPGYPRGILLCFLEGPAAREWSGRDAAERRQAVVDCLVGYFGPRAAEPVEYLERDWSTEEFTRGCYGAHFTPGTWTGFGSALREPVGRVHWAGTECSPVWNGYMEGAVRSGEATAAEVHSRLG</sequence>
<dbReference type="Gene3D" id="3.50.50.60">
    <property type="entry name" value="FAD/NAD(P)-binding domain"/>
    <property type="match status" value="1"/>
</dbReference>
<dbReference type="Pfam" id="PF01593">
    <property type="entry name" value="Amino_oxidase"/>
    <property type="match status" value="1"/>
</dbReference>
<keyword evidence="3 5" id="KW-0560">Oxidoreductase</keyword>
<feature type="domain" description="Amine oxidase" evidence="4">
    <location>
        <begin position="13"/>
        <end position="446"/>
    </location>
</feature>
<accession>A0ABS2M9L4</accession>
<comment type="caution">
    <text evidence="5">The sequence shown here is derived from an EMBL/GenBank/DDBJ whole genome shotgun (WGS) entry which is preliminary data.</text>
</comment>